<reference evidence="1" key="1">
    <citation type="submission" date="2024-04" db="EMBL/GenBank/DDBJ databases">
        <authorList>
            <consortium name="Molecular Ecology Group"/>
        </authorList>
    </citation>
    <scope>NUCLEOTIDE SEQUENCE</scope>
</reference>
<dbReference type="Proteomes" id="UP001497644">
    <property type="component" value="Unassembled WGS sequence"/>
</dbReference>
<protein>
    <submittedName>
        <fullName evidence="1">Uncharacterized protein</fullName>
    </submittedName>
</protein>
<comment type="caution">
    <text evidence="1">The sequence shown here is derived from an EMBL/GenBank/DDBJ whole genome shotgun (WGS) entry which is preliminary data.</text>
</comment>
<sequence length="174" mass="20163">MVALQPYENTIITLPEFQLSVKEARQTLEKFISIRGSIIQELEISATSCKKEHRDTIEMTEPSDDKNLTSTNRWIKTLINMVKPKDLKKTGTEINGFYLPNFVDQIERITKEFPLWTAAIVPNKKRHASTAYMERYFADLKDKVFKDFPKPTTMNCFLKVHVDDLIGAANLFQF</sequence>
<evidence type="ECO:0000313" key="2">
    <source>
        <dbReference type="Proteomes" id="UP001497644"/>
    </source>
</evidence>
<gene>
    <name evidence="1" type="ORF">LPLAT_LOCUS6990</name>
</gene>
<dbReference type="AlphaFoldDB" id="A0AAV2MZ44"/>
<accession>A0AAV2MZ44</accession>
<organism evidence="1 2">
    <name type="scientific">Lasius platythorax</name>
    <dbReference type="NCBI Taxonomy" id="488582"/>
    <lineage>
        <taxon>Eukaryota</taxon>
        <taxon>Metazoa</taxon>
        <taxon>Ecdysozoa</taxon>
        <taxon>Arthropoda</taxon>
        <taxon>Hexapoda</taxon>
        <taxon>Insecta</taxon>
        <taxon>Pterygota</taxon>
        <taxon>Neoptera</taxon>
        <taxon>Endopterygota</taxon>
        <taxon>Hymenoptera</taxon>
        <taxon>Apocrita</taxon>
        <taxon>Aculeata</taxon>
        <taxon>Formicoidea</taxon>
        <taxon>Formicidae</taxon>
        <taxon>Formicinae</taxon>
        <taxon>Lasius</taxon>
        <taxon>Lasius</taxon>
    </lineage>
</organism>
<evidence type="ECO:0000313" key="1">
    <source>
        <dbReference type="EMBL" id="CAL1672321.1"/>
    </source>
</evidence>
<dbReference type="EMBL" id="CAXIPU020000490">
    <property type="protein sequence ID" value="CAL1672321.1"/>
    <property type="molecule type" value="Genomic_DNA"/>
</dbReference>
<name>A0AAV2MZ44_9HYME</name>
<proteinExistence type="predicted"/>
<keyword evidence="2" id="KW-1185">Reference proteome</keyword>